<dbReference type="PANTHER" id="PTHR37984">
    <property type="entry name" value="PROTEIN CBG26694"/>
    <property type="match status" value="1"/>
</dbReference>
<dbReference type="Gene3D" id="3.30.70.270">
    <property type="match status" value="1"/>
</dbReference>
<dbReference type="InterPro" id="IPR041373">
    <property type="entry name" value="RT_RNaseH"/>
</dbReference>
<dbReference type="InterPro" id="IPR043128">
    <property type="entry name" value="Rev_trsase/Diguanyl_cyclase"/>
</dbReference>
<feature type="region of interest" description="Disordered" evidence="8">
    <location>
        <begin position="143"/>
        <end position="209"/>
    </location>
</feature>
<dbReference type="InterPro" id="IPR021109">
    <property type="entry name" value="Peptidase_aspartic_dom_sf"/>
</dbReference>
<reference evidence="10 11" key="1">
    <citation type="submission" date="2018-11" db="EMBL/GenBank/DDBJ databases">
        <authorList>
            <consortium name="Pathogen Informatics"/>
        </authorList>
    </citation>
    <scope>NUCLEOTIDE SEQUENCE [LARGE SCALE GENOMIC DNA]</scope>
</reference>
<evidence type="ECO:0000313" key="11">
    <source>
        <dbReference type="Proteomes" id="UP000050761"/>
    </source>
</evidence>
<dbReference type="GO" id="GO:0016787">
    <property type="term" value="F:hydrolase activity"/>
    <property type="evidence" value="ECO:0007669"/>
    <property type="project" value="UniProtKB-KW"/>
</dbReference>
<keyword evidence="2" id="KW-0808">Transferase</keyword>
<evidence type="ECO:0000256" key="7">
    <source>
        <dbReference type="ARBA" id="ARBA00022918"/>
    </source>
</evidence>
<feature type="region of interest" description="Disordered" evidence="8">
    <location>
        <begin position="251"/>
        <end position="270"/>
    </location>
</feature>
<keyword evidence="3" id="KW-0548">Nucleotidyltransferase</keyword>
<dbReference type="WBParaSite" id="HPBE_0001076401-mRNA-1">
    <property type="protein sequence ID" value="HPBE_0001076401-mRNA-1"/>
    <property type="gene ID" value="HPBE_0001076401"/>
</dbReference>
<feature type="domain" description="Reverse transcriptase RNase H-like" evidence="9">
    <location>
        <begin position="545"/>
        <end position="594"/>
    </location>
</feature>
<feature type="region of interest" description="Disordered" evidence="8">
    <location>
        <begin position="1"/>
        <end position="32"/>
    </location>
</feature>
<keyword evidence="11" id="KW-1185">Reference proteome</keyword>
<dbReference type="PANTHER" id="PTHR37984:SF5">
    <property type="entry name" value="PROTEIN NYNRIN-LIKE"/>
    <property type="match status" value="1"/>
</dbReference>
<reference evidence="12" key="2">
    <citation type="submission" date="2019-09" db="UniProtKB">
        <authorList>
            <consortium name="WormBaseParasite"/>
        </authorList>
    </citation>
    <scope>IDENTIFICATION</scope>
</reference>
<feature type="region of interest" description="Disordered" evidence="8">
    <location>
        <begin position="762"/>
        <end position="792"/>
    </location>
</feature>
<organism evidence="10">
    <name type="scientific">Heligmosomoides polygyrus</name>
    <name type="common">Parasitic roundworm</name>
    <dbReference type="NCBI Taxonomy" id="6339"/>
    <lineage>
        <taxon>Eukaryota</taxon>
        <taxon>Metazoa</taxon>
        <taxon>Ecdysozoa</taxon>
        <taxon>Nematoda</taxon>
        <taxon>Chromadorea</taxon>
        <taxon>Rhabditida</taxon>
        <taxon>Rhabditina</taxon>
        <taxon>Rhabditomorpha</taxon>
        <taxon>Strongyloidea</taxon>
        <taxon>Heligmosomidae</taxon>
        <taxon>Heligmosomoides</taxon>
    </lineage>
</organism>
<evidence type="ECO:0000256" key="1">
    <source>
        <dbReference type="ARBA" id="ARBA00012493"/>
    </source>
</evidence>
<evidence type="ECO:0000256" key="5">
    <source>
        <dbReference type="ARBA" id="ARBA00022759"/>
    </source>
</evidence>
<evidence type="ECO:0000256" key="2">
    <source>
        <dbReference type="ARBA" id="ARBA00022679"/>
    </source>
</evidence>
<dbReference type="SUPFAM" id="SSF50630">
    <property type="entry name" value="Acid proteases"/>
    <property type="match status" value="1"/>
</dbReference>
<proteinExistence type="predicted"/>
<gene>
    <name evidence="10" type="ORF">HPBE_LOCUS10765</name>
</gene>
<dbReference type="Gene3D" id="3.10.10.10">
    <property type="entry name" value="HIV Type 1 Reverse Transcriptase, subunit A, domain 1"/>
    <property type="match status" value="1"/>
</dbReference>
<keyword evidence="5" id="KW-0255">Endonuclease</keyword>
<evidence type="ECO:0000256" key="4">
    <source>
        <dbReference type="ARBA" id="ARBA00022722"/>
    </source>
</evidence>
<evidence type="ECO:0000259" key="9">
    <source>
        <dbReference type="Pfam" id="PF17917"/>
    </source>
</evidence>
<dbReference type="InterPro" id="IPR043502">
    <property type="entry name" value="DNA/RNA_pol_sf"/>
</dbReference>
<dbReference type="EMBL" id="UZAH01026874">
    <property type="protein sequence ID" value="VDO86268.1"/>
    <property type="molecule type" value="Genomic_DNA"/>
</dbReference>
<dbReference type="Pfam" id="PF17917">
    <property type="entry name" value="RT_RNaseH"/>
    <property type="match status" value="1"/>
</dbReference>
<name>A0A3P8CDP3_HELPZ</name>
<keyword evidence="7" id="KW-0695">RNA-directed DNA polymerase</keyword>
<feature type="compositionally biased region" description="Basic and acidic residues" evidence="8">
    <location>
        <begin position="7"/>
        <end position="24"/>
    </location>
</feature>
<dbReference type="AlphaFoldDB" id="A0A3P8CDP3"/>
<dbReference type="Proteomes" id="UP000050761">
    <property type="component" value="Unassembled WGS sequence"/>
</dbReference>
<accession>A0A3P8CDP3</accession>
<feature type="compositionally biased region" description="Basic and acidic residues" evidence="8">
    <location>
        <begin position="762"/>
        <end position="776"/>
    </location>
</feature>
<evidence type="ECO:0000256" key="8">
    <source>
        <dbReference type="SAM" id="MobiDB-lite"/>
    </source>
</evidence>
<dbReference type="GO" id="GO:0003964">
    <property type="term" value="F:RNA-directed DNA polymerase activity"/>
    <property type="evidence" value="ECO:0007669"/>
    <property type="project" value="UniProtKB-KW"/>
</dbReference>
<evidence type="ECO:0000313" key="12">
    <source>
        <dbReference type="WBParaSite" id="HPBE_0001076401-mRNA-1"/>
    </source>
</evidence>
<evidence type="ECO:0000256" key="3">
    <source>
        <dbReference type="ARBA" id="ARBA00022695"/>
    </source>
</evidence>
<dbReference type="EC" id="2.7.7.49" evidence="1"/>
<evidence type="ECO:0000256" key="6">
    <source>
        <dbReference type="ARBA" id="ARBA00022801"/>
    </source>
</evidence>
<dbReference type="SUPFAM" id="SSF56672">
    <property type="entry name" value="DNA/RNA polymerases"/>
    <property type="match status" value="1"/>
</dbReference>
<feature type="compositionally biased region" description="Polar residues" evidence="8">
    <location>
        <begin position="196"/>
        <end position="208"/>
    </location>
</feature>
<dbReference type="InterPro" id="IPR050951">
    <property type="entry name" value="Retrovirus_Pol_polyprotein"/>
</dbReference>
<dbReference type="OrthoDB" id="5919961at2759"/>
<dbReference type="GO" id="GO:0004519">
    <property type="term" value="F:endonuclease activity"/>
    <property type="evidence" value="ECO:0007669"/>
    <property type="project" value="UniProtKB-KW"/>
</dbReference>
<protein>
    <recommendedName>
        <fullName evidence="1">RNA-directed DNA polymerase</fullName>
        <ecNumber evidence="1">2.7.7.49</ecNumber>
    </recommendedName>
</protein>
<evidence type="ECO:0000313" key="10">
    <source>
        <dbReference type="EMBL" id="VDO86268.1"/>
    </source>
</evidence>
<sequence length="792" mass="89713">MGNEQDPLEHSGTRQGRIGRDDTGVRSSKSMMTGRQNNYSIWSCNKLIAQRGAHNRHKNNMATSIPDHRFFYGKRTSSGFAEMSKAWSPAEAKRYGAPLKMASLFGDENTDRQAAVIHYAIEANDAQTDRQAALIHYAIEADNAHNDDDNGPVQAAPRNAHQHSSKFHAIQSIEQSSTVRQPHRQPPIQYRQRRPNASTKDSNCQETGSRLPPSACWLCGGMHFVRYCTYRLHKCSQCRRTGHKEGYCNSVRSRAKPHRPSRPINRSNQHAARSEAIYTVSSVNCSLYRRYAIIKVQDQEINFQVDTASDVTVISKNTWDAHGEARTATSFTHRSQRFRRPYPFPRSTSLHLQIQQFFRSRNILRGRHPLQLAWIRMDLKNGDIRYHGFTPQNRSRTTPATISTISMDPKISVAEQLKQKYPEAFKNGLGRYKLSKATLQLRPGVKPIFRPKRPVPYAALPAVEKELDRLESIGVISKVNYSNWAAPIVIVKKSNGTLRICADFSTGLNDALELHQYPLPLPQDIFATLNGGQYFSHVDLADAFLQKFHRMLHGRKFTLLTDHKPLLTIFRGKKGIPVYTANRLQRWATTLLGYDFNIQYRTTSNIGDDEDRVIAAISVEGDILHTFTNAVRALPLTADEVKTATGRDPLLRQVMKYTTGSWPKKITRPDLLCFFNRRDSLATLNGCSLFYMEPQVFNNFFGSNRISSVPSDQLVQFDALLNMDEDAEHSLVSMGLQCHNGAAVEVEVTMLAREFEISARKTLETTSDRRREHHNQQEGGTRSGYAGASPIR</sequence>
<keyword evidence="4" id="KW-0540">Nuclease</keyword>
<keyword evidence="6" id="KW-0378">Hydrolase</keyword>